<sequence>MCTLFLTLFAGCTGNSPGNGSQIQNEAPDSATLPDITKVELYHFHGNQQCVSCIQLGDMAEKVVNTYYPDELASGKLVFGHINAEDPANLDIAQKYEVASSSLMIGVYTKDSFTKQDLVGLWYRLGNEEEYSQYLTEILDPFLKGEQS</sequence>
<dbReference type="NCBIfam" id="NF040494">
    <property type="entry name" value="nitrored_ArsF"/>
    <property type="match status" value="1"/>
</dbReference>
<evidence type="ECO:0000313" key="1">
    <source>
        <dbReference type="EMBL" id="PWR69460.1"/>
    </source>
</evidence>
<protein>
    <submittedName>
        <fullName evidence="1">Thioredoxin family protein</fullName>
    </submittedName>
</protein>
<name>A0A2V2MT12_9EURY</name>
<accession>A0A2V2MT12</accession>
<organism evidence="1 2">
    <name type="scientific">Methanospirillum stamsii</name>
    <dbReference type="NCBI Taxonomy" id="1277351"/>
    <lineage>
        <taxon>Archaea</taxon>
        <taxon>Methanobacteriati</taxon>
        <taxon>Methanobacteriota</taxon>
        <taxon>Stenosarchaea group</taxon>
        <taxon>Methanomicrobia</taxon>
        <taxon>Methanomicrobiales</taxon>
        <taxon>Methanospirillaceae</taxon>
        <taxon>Methanospirillum</taxon>
    </lineage>
</organism>
<proteinExistence type="predicted"/>
<evidence type="ECO:0000313" key="2">
    <source>
        <dbReference type="Proteomes" id="UP000245934"/>
    </source>
</evidence>
<dbReference type="Proteomes" id="UP000245934">
    <property type="component" value="Unassembled WGS sequence"/>
</dbReference>
<comment type="caution">
    <text evidence="1">The sequence shown here is derived from an EMBL/GenBank/DDBJ whole genome shotgun (WGS) entry which is preliminary data.</text>
</comment>
<dbReference type="AlphaFoldDB" id="A0A2V2MT12"/>
<reference evidence="1 2" key="1">
    <citation type="submission" date="2018-05" db="EMBL/GenBank/DDBJ databases">
        <title>Draft genome of Methanospirillum stamsii Pt1.</title>
        <authorList>
            <person name="Dueholm M.S."/>
            <person name="Nielsen P.H."/>
            <person name="Bakmann L.F."/>
            <person name="Otzen D.E."/>
        </authorList>
    </citation>
    <scope>NUCLEOTIDE SEQUENCE [LARGE SCALE GENOMIC DNA]</scope>
    <source>
        <strain evidence="1 2">Pt1</strain>
    </source>
</reference>
<dbReference type="EMBL" id="QGMZ01000089">
    <property type="protein sequence ID" value="PWR69460.1"/>
    <property type="molecule type" value="Genomic_DNA"/>
</dbReference>
<gene>
    <name evidence="1" type="ORF">DLD82_18155</name>
</gene>
<dbReference type="InterPro" id="IPR047698">
    <property type="entry name" value="ArsF-like"/>
</dbReference>
<keyword evidence="2" id="KW-1185">Reference proteome</keyword>